<dbReference type="Pfam" id="PF02995">
    <property type="entry name" value="DUF229"/>
    <property type="match status" value="1"/>
</dbReference>
<organism evidence="1 2">
    <name type="scientific">Molorchus minor</name>
    <dbReference type="NCBI Taxonomy" id="1323400"/>
    <lineage>
        <taxon>Eukaryota</taxon>
        <taxon>Metazoa</taxon>
        <taxon>Ecdysozoa</taxon>
        <taxon>Arthropoda</taxon>
        <taxon>Hexapoda</taxon>
        <taxon>Insecta</taxon>
        <taxon>Pterygota</taxon>
        <taxon>Neoptera</taxon>
        <taxon>Endopterygota</taxon>
        <taxon>Coleoptera</taxon>
        <taxon>Polyphaga</taxon>
        <taxon>Cucujiformia</taxon>
        <taxon>Chrysomeloidea</taxon>
        <taxon>Cerambycidae</taxon>
        <taxon>Lamiinae</taxon>
        <taxon>Monochamini</taxon>
        <taxon>Molorchus</taxon>
    </lineage>
</organism>
<proteinExistence type="predicted"/>
<sequence>MTYCTGPETAGERILNVAKDFAITFKDYPNFGFFWMNSFSHNKLNSPTGMDNKIKSFLVDLANSGVLETSIVIFLSDHGMRFGEFRLTETGWFEERLPFIYLSFPEWFKEKHSKEYFNFRNNTYRLTSPYDLHVTLKHILVLSGHNYTVRPSNACPKCRSLFEEADAERSCEDAGIAQHWCTCSGYTSLNLTKAVEARVAGYLLSQIHDIIRSRNGDYLCAKYTLNKVISSSISSQFLYKNDSYLLIKMETSPKAVFETTISFYGNIAESRQFSISGDISRLDSYSAHSTCVSDAYLKKYCYCHSKSRI</sequence>
<dbReference type="SUPFAM" id="SSF53649">
    <property type="entry name" value="Alkaline phosphatase-like"/>
    <property type="match status" value="1"/>
</dbReference>
<dbReference type="Proteomes" id="UP001162164">
    <property type="component" value="Unassembled WGS sequence"/>
</dbReference>
<dbReference type="EMBL" id="JAPWTJ010000025">
    <property type="protein sequence ID" value="KAJ8984809.1"/>
    <property type="molecule type" value="Genomic_DNA"/>
</dbReference>
<evidence type="ECO:0000313" key="1">
    <source>
        <dbReference type="EMBL" id="KAJ8984809.1"/>
    </source>
</evidence>
<keyword evidence="2" id="KW-1185">Reference proteome</keyword>
<evidence type="ECO:0008006" key="3">
    <source>
        <dbReference type="Google" id="ProtNLM"/>
    </source>
</evidence>
<dbReference type="InterPro" id="IPR004245">
    <property type="entry name" value="DUF229"/>
</dbReference>
<gene>
    <name evidence="1" type="ORF">NQ317_013007</name>
</gene>
<reference evidence="1" key="1">
    <citation type="journal article" date="2023" name="Insect Mol. Biol.">
        <title>Genome sequencing provides insights into the evolution of gene families encoding plant cell wall-degrading enzymes in longhorned beetles.</title>
        <authorList>
            <person name="Shin N.R."/>
            <person name="Okamura Y."/>
            <person name="Kirsch R."/>
            <person name="Pauchet Y."/>
        </authorList>
    </citation>
    <scope>NUCLEOTIDE SEQUENCE</scope>
    <source>
        <strain evidence="1">MMC_N1</strain>
    </source>
</reference>
<dbReference type="InterPro" id="IPR017850">
    <property type="entry name" value="Alkaline_phosphatase_core_sf"/>
</dbReference>
<comment type="caution">
    <text evidence="1">The sequence shown here is derived from an EMBL/GenBank/DDBJ whole genome shotgun (WGS) entry which is preliminary data.</text>
</comment>
<evidence type="ECO:0000313" key="2">
    <source>
        <dbReference type="Proteomes" id="UP001162164"/>
    </source>
</evidence>
<name>A0ABQ9K3S2_9CUCU</name>
<accession>A0ABQ9K3S2</accession>
<protein>
    <recommendedName>
        <fullName evidence="3">Sulfatase N-terminal domain-containing protein</fullName>
    </recommendedName>
</protein>
<dbReference type="Gene3D" id="3.40.720.10">
    <property type="entry name" value="Alkaline Phosphatase, subunit A"/>
    <property type="match status" value="1"/>
</dbReference>
<dbReference type="PANTHER" id="PTHR10974">
    <property type="entry name" value="FI08016P-RELATED"/>
    <property type="match status" value="1"/>
</dbReference>
<dbReference type="PANTHER" id="PTHR10974:SF9">
    <property type="entry name" value="DUF229 DOMAIN CONTAINING PROTEIN-RELATED"/>
    <property type="match status" value="1"/>
</dbReference>